<dbReference type="Proteomes" id="UP000030758">
    <property type="component" value="Unassembled WGS sequence"/>
</dbReference>
<dbReference type="EMBL" id="KL367556">
    <property type="protein sequence ID" value="KFD64428.1"/>
    <property type="molecule type" value="Genomic_DNA"/>
</dbReference>
<keyword evidence="3" id="KW-1185">Reference proteome</keyword>
<evidence type="ECO:0000313" key="2">
    <source>
        <dbReference type="EMBL" id="KFD64428.1"/>
    </source>
</evidence>
<gene>
    <name evidence="1" type="ORF">M513_04347</name>
    <name evidence="2" type="ORF">M514_04347</name>
</gene>
<name>A0A085N4N2_9BILA</name>
<accession>A0A085N4N2</accession>
<evidence type="ECO:0000313" key="3">
    <source>
        <dbReference type="Proteomes" id="UP000030764"/>
    </source>
</evidence>
<dbReference type="Proteomes" id="UP000030764">
    <property type="component" value="Unassembled WGS sequence"/>
</dbReference>
<organism evidence="2">
    <name type="scientific">Trichuris suis</name>
    <name type="common">pig whipworm</name>
    <dbReference type="NCBI Taxonomy" id="68888"/>
    <lineage>
        <taxon>Eukaryota</taxon>
        <taxon>Metazoa</taxon>
        <taxon>Ecdysozoa</taxon>
        <taxon>Nematoda</taxon>
        <taxon>Enoplea</taxon>
        <taxon>Dorylaimia</taxon>
        <taxon>Trichinellida</taxon>
        <taxon>Trichuridae</taxon>
        <taxon>Trichuris</taxon>
    </lineage>
</organism>
<reference evidence="2 3" key="1">
    <citation type="journal article" date="2014" name="Nat. Genet.">
        <title>Genome and transcriptome of the porcine whipworm Trichuris suis.</title>
        <authorList>
            <person name="Jex A.R."/>
            <person name="Nejsum P."/>
            <person name="Schwarz E.M."/>
            <person name="Hu L."/>
            <person name="Young N.D."/>
            <person name="Hall R.S."/>
            <person name="Korhonen P.K."/>
            <person name="Liao S."/>
            <person name="Thamsborg S."/>
            <person name="Xia J."/>
            <person name="Xu P."/>
            <person name="Wang S."/>
            <person name="Scheerlinck J.P."/>
            <person name="Hofmann A."/>
            <person name="Sternberg P.W."/>
            <person name="Wang J."/>
            <person name="Gasser R.B."/>
        </authorList>
    </citation>
    <scope>NUCLEOTIDE SEQUENCE [LARGE SCALE GENOMIC DNA]</scope>
    <source>
        <strain evidence="2">DCEP-RM93F</strain>
        <strain evidence="1">DCEP-RM93M</strain>
    </source>
</reference>
<proteinExistence type="predicted"/>
<dbReference type="EMBL" id="KL363205">
    <property type="protein sequence ID" value="KFD54647.1"/>
    <property type="molecule type" value="Genomic_DNA"/>
</dbReference>
<dbReference type="AlphaFoldDB" id="A0A085N4N2"/>
<protein>
    <submittedName>
        <fullName evidence="2">Uncharacterized protein</fullName>
    </submittedName>
</protein>
<sequence length="72" mass="7952">MRLNVLHPFVGVLDVRGQQDQLLELSASLSERTSCSFITLFAKFLVKHSSCASRPIGGAREGPPAEHCLWQD</sequence>
<evidence type="ECO:0000313" key="1">
    <source>
        <dbReference type="EMBL" id="KFD54647.1"/>
    </source>
</evidence>